<dbReference type="EMBL" id="CAESAP020000093">
    <property type="protein sequence ID" value="CAB5496329.1"/>
    <property type="molecule type" value="Genomic_DNA"/>
</dbReference>
<accession>A0ACA8ZNB7</accession>
<gene>
    <name evidence="1" type="ORF">AZO1586R_414</name>
</gene>
<reference evidence="1" key="1">
    <citation type="submission" date="2020-05" db="EMBL/GenBank/DDBJ databases">
        <authorList>
            <person name="Petersen J."/>
            <person name="Sayavedra L."/>
        </authorList>
    </citation>
    <scope>NUCLEOTIDE SEQUENCE</scope>
    <source>
        <strain evidence="1">B azoricus SOX Menez Gwen</strain>
    </source>
</reference>
<organism evidence="1 2">
    <name type="scientific">Bathymodiolus azoricus thioautotrophic gill symbiont</name>
    <dbReference type="NCBI Taxonomy" id="235205"/>
    <lineage>
        <taxon>Bacteria</taxon>
        <taxon>Pseudomonadati</taxon>
        <taxon>Pseudomonadota</taxon>
        <taxon>Gammaproteobacteria</taxon>
        <taxon>sulfur-oxidizing symbionts</taxon>
    </lineage>
</organism>
<feature type="non-terminal residue" evidence="1">
    <location>
        <position position="1"/>
    </location>
</feature>
<sequence>EMDETYIGGKEKNKHQHKKTQGTQGRSTKTKTPVVGMRSRGGMLVAAKMDKVKSANIQTMIDKHADANATLCTDEATIYKGIEGYKQLMVNYSAGQYVNGIVHTNGIESVWALLKRGYHGVFYHFSDKHIGRYVDEFVFRLNDGNVKRSTLDRIDSIVSGFSGNRLSYKMLVLM</sequence>
<comment type="caution">
    <text evidence="1">The sequence shown here is derived from an EMBL/GenBank/DDBJ whole genome shotgun (WGS) entry which is preliminary data.</text>
</comment>
<keyword evidence="2" id="KW-1185">Reference proteome</keyword>
<dbReference type="Proteomes" id="UP000635628">
    <property type="component" value="Unassembled WGS sequence"/>
</dbReference>
<evidence type="ECO:0000313" key="1">
    <source>
        <dbReference type="EMBL" id="CAB5496329.1"/>
    </source>
</evidence>
<evidence type="ECO:0000313" key="2">
    <source>
        <dbReference type="Proteomes" id="UP000635628"/>
    </source>
</evidence>
<protein>
    <submittedName>
        <fullName evidence="1">Mobile element protein</fullName>
    </submittedName>
</protein>
<proteinExistence type="predicted"/>
<name>A0ACA8ZNB7_9GAMM</name>